<evidence type="ECO:0000313" key="7">
    <source>
        <dbReference type="EMBL" id="MCD5316019.1"/>
    </source>
</evidence>
<dbReference type="GO" id="GO:0016020">
    <property type="term" value="C:membrane"/>
    <property type="evidence" value="ECO:0007669"/>
    <property type="project" value="UniProtKB-SubCell"/>
</dbReference>
<keyword evidence="3 6" id="KW-0812">Transmembrane</keyword>
<feature type="transmembrane region" description="Helical" evidence="6">
    <location>
        <begin position="192"/>
        <end position="213"/>
    </location>
</feature>
<proteinExistence type="predicted"/>
<gene>
    <name evidence="7" type="ORF">LR394_34505</name>
</gene>
<dbReference type="RefSeq" id="WP_231448849.1">
    <property type="nucleotide sequence ID" value="NZ_JAJOMB010000026.1"/>
</dbReference>
<protein>
    <submittedName>
        <fullName evidence="7">OPT/YSL family transporter</fullName>
    </submittedName>
</protein>
<feature type="transmembrane region" description="Helical" evidence="6">
    <location>
        <begin position="484"/>
        <end position="511"/>
    </location>
</feature>
<keyword evidence="8" id="KW-1185">Reference proteome</keyword>
<evidence type="ECO:0000256" key="2">
    <source>
        <dbReference type="ARBA" id="ARBA00022448"/>
    </source>
</evidence>
<feature type="transmembrane region" description="Helical" evidence="6">
    <location>
        <begin position="458"/>
        <end position="477"/>
    </location>
</feature>
<keyword evidence="5 6" id="KW-0472">Membrane</keyword>
<evidence type="ECO:0000256" key="3">
    <source>
        <dbReference type="ARBA" id="ARBA00022692"/>
    </source>
</evidence>
<organism evidence="7 8">
    <name type="scientific">Kineosporia babensis</name>
    <dbReference type="NCBI Taxonomy" id="499548"/>
    <lineage>
        <taxon>Bacteria</taxon>
        <taxon>Bacillati</taxon>
        <taxon>Actinomycetota</taxon>
        <taxon>Actinomycetes</taxon>
        <taxon>Kineosporiales</taxon>
        <taxon>Kineosporiaceae</taxon>
        <taxon>Kineosporia</taxon>
    </lineage>
</organism>
<reference evidence="7" key="1">
    <citation type="submission" date="2021-11" db="EMBL/GenBank/DDBJ databases">
        <title>Streptomyces corallinus and Kineosporia corallina sp. nov., two new coral-derived marine actinobacteria.</title>
        <authorList>
            <person name="Buangrab K."/>
            <person name="Sutthacheep M."/>
            <person name="Yeemin T."/>
            <person name="Harunari E."/>
            <person name="Igarashi Y."/>
            <person name="Sripreechasak P."/>
            <person name="Kanchanasin P."/>
            <person name="Tanasupawat S."/>
            <person name="Phongsopitanun W."/>
        </authorList>
    </citation>
    <scope>NUCLEOTIDE SEQUENCE</scope>
    <source>
        <strain evidence="7">JCM 31032</strain>
    </source>
</reference>
<sequence length="543" mass="56892">MSVDTSTGSTGVPAESEQHPRALEPLTLLVLAILSILGAMIGLHMITTLGISPNTSVIGALIAMMVGRIAFAGLVRFRNVHRQNLAQTAISSATFGAANTLITPIAIPYVTGRPDLVWPMLGGALLGLAIDVWVLYRAFGSSFLPASAAWPSGVAAAETIKAGDTGGRQAKLLAVGGAAGFTLNFFGLPMSAAGVALIGNMWALLMFGLGLLVNQYYPNFFDGQTLASQYIPHGVMIGAGLVALVQAAIMLSGRRGPKAADEVTAEETDPSLVPTVTVEALRRTFGIGYGLYVAGALILATITGLWSDMSVLAMIGWVLFAAFAAIVHEIIVGLAAMHSGWFPAFAVTLIFLIFGLLLGIPTEPLVVLVAYCAATGPAFADMGYDFKAGWLLRREHRPYTAYELEGRRQQLIGGVIGFVVAAGMVALLWRSYFEDGKIPPVSGVYGDTITAGLTDPKVWVTLLLWAIPGALVQIIGGPKRQMGVLLATGLLVSSPNAGWLVLIALAVRLYWEKSRGAQGENEMALVGAGLIAGDSVYAAGKIL</sequence>
<feature type="transmembrane region" description="Helical" evidence="6">
    <location>
        <begin position="341"/>
        <end position="360"/>
    </location>
</feature>
<feature type="transmembrane region" description="Helical" evidence="6">
    <location>
        <begin position="411"/>
        <end position="432"/>
    </location>
</feature>
<keyword evidence="2" id="KW-0813">Transport</keyword>
<accession>A0A9X1NLK2</accession>
<name>A0A9X1NLK2_9ACTN</name>
<feature type="transmembrane region" description="Helical" evidence="6">
    <location>
        <begin position="26"/>
        <end position="51"/>
    </location>
</feature>
<feature type="transmembrane region" description="Helical" evidence="6">
    <location>
        <begin position="289"/>
        <end position="306"/>
    </location>
</feature>
<dbReference type="InterPro" id="IPR004813">
    <property type="entry name" value="OPT"/>
</dbReference>
<evidence type="ECO:0000313" key="8">
    <source>
        <dbReference type="Proteomes" id="UP001138997"/>
    </source>
</evidence>
<evidence type="ECO:0000256" key="5">
    <source>
        <dbReference type="ARBA" id="ARBA00023136"/>
    </source>
</evidence>
<feature type="transmembrane region" description="Helical" evidence="6">
    <location>
        <begin position="116"/>
        <end position="136"/>
    </location>
</feature>
<keyword evidence="4 6" id="KW-1133">Transmembrane helix</keyword>
<feature type="transmembrane region" description="Helical" evidence="6">
    <location>
        <begin position="89"/>
        <end position="110"/>
    </location>
</feature>
<dbReference type="EMBL" id="JAJOMB010000026">
    <property type="protein sequence ID" value="MCD5316019.1"/>
    <property type="molecule type" value="Genomic_DNA"/>
</dbReference>
<feature type="transmembrane region" description="Helical" evidence="6">
    <location>
        <begin position="312"/>
        <end position="334"/>
    </location>
</feature>
<comment type="caution">
    <text evidence="7">The sequence shown here is derived from an EMBL/GenBank/DDBJ whole genome shotgun (WGS) entry which is preliminary data.</text>
</comment>
<evidence type="ECO:0000256" key="6">
    <source>
        <dbReference type="SAM" id="Phobius"/>
    </source>
</evidence>
<feature type="transmembrane region" description="Helical" evidence="6">
    <location>
        <begin position="366"/>
        <end position="384"/>
    </location>
</feature>
<comment type="subcellular location">
    <subcellularLocation>
        <location evidence="1">Membrane</location>
        <topology evidence="1">Multi-pass membrane protein</topology>
    </subcellularLocation>
</comment>
<dbReference type="Proteomes" id="UP001138997">
    <property type="component" value="Unassembled WGS sequence"/>
</dbReference>
<dbReference type="AlphaFoldDB" id="A0A9X1NLK2"/>
<evidence type="ECO:0000256" key="1">
    <source>
        <dbReference type="ARBA" id="ARBA00004141"/>
    </source>
</evidence>
<dbReference type="Pfam" id="PF03169">
    <property type="entry name" value="OPT"/>
    <property type="match status" value="2"/>
</dbReference>
<feature type="transmembrane region" description="Helical" evidence="6">
    <location>
        <begin position="57"/>
        <end position="77"/>
    </location>
</feature>
<feature type="transmembrane region" description="Helical" evidence="6">
    <location>
        <begin position="233"/>
        <end position="251"/>
    </location>
</feature>
<dbReference type="GO" id="GO:0035673">
    <property type="term" value="F:oligopeptide transmembrane transporter activity"/>
    <property type="evidence" value="ECO:0007669"/>
    <property type="project" value="InterPro"/>
</dbReference>
<evidence type="ECO:0000256" key="4">
    <source>
        <dbReference type="ARBA" id="ARBA00022989"/>
    </source>
</evidence>